<dbReference type="SMART" id="SM00191">
    <property type="entry name" value="Int_alpha"/>
    <property type="match status" value="2"/>
</dbReference>
<dbReference type="SUPFAM" id="SSF69318">
    <property type="entry name" value="Integrin alpha N-terminal domain"/>
    <property type="match status" value="2"/>
</dbReference>
<reference evidence="7" key="1">
    <citation type="journal article" date="2019" name="Int. J. Syst. Evol. Microbiol.">
        <title>The Global Catalogue of Microorganisms (GCM) 10K type strain sequencing project: providing services to taxonomists for standard genome sequencing and annotation.</title>
        <authorList>
            <consortium name="The Broad Institute Genomics Platform"/>
            <consortium name="The Broad Institute Genome Sequencing Center for Infectious Disease"/>
            <person name="Wu L."/>
            <person name="Ma J."/>
        </authorList>
    </citation>
    <scope>NUCLEOTIDE SEQUENCE [LARGE SCALE GENOMIC DNA]</scope>
    <source>
        <strain evidence="7">JCM 16902</strain>
    </source>
</reference>
<evidence type="ECO:0000256" key="2">
    <source>
        <dbReference type="ARBA" id="ARBA00022737"/>
    </source>
</evidence>
<comment type="caution">
    <text evidence="6">The sequence shown here is derived from an EMBL/GenBank/DDBJ whole genome shotgun (WGS) entry which is preliminary data.</text>
</comment>
<dbReference type="PANTHER" id="PTHR36220">
    <property type="entry name" value="UNNAMED PRODUCT"/>
    <property type="match status" value="1"/>
</dbReference>
<dbReference type="InterPro" id="IPR028994">
    <property type="entry name" value="Integrin_alpha_N"/>
</dbReference>
<feature type="chain" id="PRO_5046178299" description="FG-GAP repeat protein" evidence="5">
    <location>
        <begin position="18"/>
        <end position="484"/>
    </location>
</feature>
<keyword evidence="2" id="KW-0677">Repeat</keyword>
<dbReference type="PANTHER" id="PTHR36220:SF1">
    <property type="entry name" value="GAMMA TUBULIN COMPLEX COMPONENT C-TERMINAL DOMAIN-CONTAINING PROTEIN"/>
    <property type="match status" value="1"/>
</dbReference>
<organism evidence="6 7">
    <name type="scientific">Kineosporia mesophila</name>
    <dbReference type="NCBI Taxonomy" id="566012"/>
    <lineage>
        <taxon>Bacteria</taxon>
        <taxon>Bacillati</taxon>
        <taxon>Actinomycetota</taxon>
        <taxon>Actinomycetes</taxon>
        <taxon>Kineosporiales</taxon>
        <taxon>Kineosporiaceae</taxon>
        <taxon>Kineosporia</taxon>
    </lineage>
</organism>
<evidence type="ECO:0008006" key="8">
    <source>
        <dbReference type="Google" id="ProtNLM"/>
    </source>
</evidence>
<evidence type="ECO:0000313" key="6">
    <source>
        <dbReference type="EMBL" id="GAA3590144.1"/>
    </source>
</evidence>
<dbReference type="InterPro" id="IPR013517">
    <property type="entry name" value="FG-GAP"/>
</dbReference>
<proteinExistence type="predicted"/>
<evidence type="ECO:0000256" key="1">
    <source>
        <dbReference type="ARBA" id="ARBA00022729"/>
    </source>
</evidence>
<keyword evidence="1 5" id="KW-0732">Signal</keyword>
<dbReference type="InterPro" id="IPR013519">
    <property type="entry name" value="Int_alpha_beta-p"/>
</dbReference>
<protein>
    <recommendedName>
        <fullName evidence="8">FG-GAP repeat protein</fullName>
    </recommendedName>
</protein>
<dbReference type="Pfam" id="PF01839">
    <property type="entry name" value="FG-GAP"/>
    <property type="match status" value="1"/>
</dbReference>
<keyword evidence="3" id="KW-0325">Glycoprotein</keyword>
<sequence length="484" mass="48425">MLTGLALALLTAGPALAAPPGRYSFDLTVAGVPTRTISGAKQAGALDVHFPDGRTQRLTQNNLGFGLGSYQRFGEAVSVRDLNGDGLSDLVVGAPGVASKGRTGHAYLLFQSATGFTAANARELDSNALPGDRLGAAVAISGRASSATVLDVWVGAPGRDVNGAKDAGAIYRYYLDTATGTASFNDVISQDTAELSQQAEAGDQFGEVLAEQYNGVVAGVPHEDAGSAKDAGEVVFVRTDITTDLLTPASTFTQNTGGVGGSARAGNRFGAAVSPFGVLVGAPGEDVGTAKDAGRVQAFEPGGASGSKPAPSASFTQNSRGIIGTAKAGNQYGASVAYGIFRCTSTYQAAIGAPGLDVGTAKDAGGVFVQTLPTVFGGNGCASKLLTQGRGRALGGTARSGDHLGRFISTLTGNPAGGSKRLDNLAVGAPGKDAARAANTGVAVVWNGKGKGVLKTFGYSGGNAKNQAYGSVFGALTVVPRVLS</sequence>
<dbReference type="EMBL" id="BAAAZO010000001">
    <property type="protein sequence ID" value="GAA3590144.1"/>
    <property type="molecule type" value="Genomic_DNA"/>
</dbReference>
<name>A0ABP6YY18_9ACTN</name>
<dbReference type="Proteomes" id="UP001501074">
    <property type="component" value="Unassembled WGS sequence"/>
</dbReference>
<accession>A0ABP6YY18</accession>
<evidence type="ECO:0000256" key="4">
    <source>
        <dbReference type="SAM" id="MobiDB-lite"/>
    </source>
</evidence>
<dbReference type="Gene3D" id="2.130.10.130">
    <property type="entry name" value="Integrin alpha, N-terminal"/>
    <property type="match status" value="1"/>
</dbReference>
<evidence type="ECO:0000256" key="5">
    <source>
        <dbReference type="SAM" id="SignalP"/>
    </source>
</evidence>
<feature type="signal peptide" evidence="5">
    <location>
        <begin position="1"/>
        <end position="17"/>
    </location>
</feature>
<evidence type="ECO:0000313" key="7">
    <source>
        <dbReference type="Proteomes" id="UP001501074"/>
    </source>
</evidence>
<feature type="region of interest" description="Disordered" evidence="4">
    <location>
        <begin position="297"/>
        <end position="316"/>
    </location>
</feature>
<dbReference type="PROSITE" id="PS51470">
    <property type="entry name" value="FG_GAP"/>
    <property type="match status" value="1"/>
</dbReference>
<gene>
    <name evidence="6" type="ORF">GCM10022223_00760</name>
</gene>
<keyword evidence="7" id="KW-1185">Reference proteome</keyword>
<evidence type="ECO:0000256" key="3">
    <source>
        <dbReference type="ARBA" id="ARBA00023180"/>
    </source>
</evidence>